<dbReference type="GO" id="GO:0016787">
    <property type="term" value="F:hydrolase activity"/>
    <property type="evidence" value="ECO:0007669"/>
    <property type="project" value="UniProtKB-KW"/>
</dbReference>
<evidence type="ECO:0000259" key="3">
    <source>
        <dbReference type="PROSITE" id="PS50263"/>
    </source>
</evidence>
<gene>
    <name evidence="4" type="ORF">HC031_23225</name>
</gene>
<keyword evidence="5" id="KW-1185">Reference proteome</keyword>
<dbReference type="Pfam" id="PF00795">
    <property type="entry name" value="CN_hydrolase"/>
    <property type="match status" value="1"/>
</dbReference>
<dbReference type="Gene3D" id="3.60.110.10">
    <property type="entry name" value="Carbon-nitrogen hydrolase"/>
    <property type="match status" value="1"/>
</dbReference>
<evidence type="ECO:0000313" key="5">
    <source>
        <dbReference type="Proteomes" id="UP000722989"/>
    </source>
</evidence>
<accession>A0ABX0Y3A2</accession>
<dbReference type="PANTHER" id="PTHR43674:SF2">
    <property type="entry name" value="BETA-UREIDOPROPIONASE"/>
    <property type="match status" value="1"/>
</dbReference>
<keyword evidence="2 4" id="KW-0378">Hydrolase</keyword>
<dbReference type="InterPro" id="IPR001110">
    <property type="entry name" value="UPF0012_CS"/>
</dbReference>
<evidence type="ECO:0000256" key="2">
    <source>
        <dbReference type="ARBA" id="ARBA00022801"/>
    </source>
</evidence>
<dbReference type="PROSITE" id="PS50263">
    <property type="entry name" value="CN_HYDROLASE"/>
    <property type="match status" value="1"/>
</dbReference>
<dbReference type="PANTHER" id="PTHR43674">
    <property type="entry name" value="NITRILASE C965.09-RELATED"/>
    <property type="match status" value="1"/>
</dbReference>
<dbReference type="SUPFAM" id="SSF56317">
    <property type="entry name" value="Carbon-nitrogen hydrolase"/>
    <property type="match status" value="1"/>
</dbReference>
<comment type="similarity">
    <text evidence="1">Belongs to the carbon-nitrogen hydrolase superfamily. NIT1/NIT2 family.</text>
</comment>
<feature type="domain" description="CN hydrolase" evidence="3">
    <location>
        <begin position="10"/>
        <end position="253"/>
    </location>
</feature>
<dbReference type="EMBL" id="JAATVY010000020">
    <property type="protein sequence ID" value="NJC72607.1"/>
    <property type="molecule type" value="Genomic_DNA"/>
</dbReference>
<dbReference type="InterPro" id="IPR003010">
    <property type="entry name" value="C-N_Hydrolase"/>
</dbReference>
<reference evidence="4 5" key="1">
    <citation type="submission" date="2020-03" db="EMBL/GenBank/DDBJ databases">
        <title>WGS of the type strain of Planosporangium spp.</title>
        <authorList>
            <person name="Thawai C."/>
        </authorList>
    </citation>
    <scope>NUCLEOTIDE SEQUENCE [LARGE SCALE GENOMIC DNA]</scope>
    <source>
        <strain evidence="4 5">TBRC 5610</strain>
    </source>
</reference>
<comment type="caution">
    <text evidence="4">The sequence shown here is derived from an EMBL/GenBank/DDBJ whole genome shotgun (WGS) entry which is preliminary data.</text>
</comment>
<dbReference type="InterPro" id="IPR050345">
    <property type="entry name" value="Aliph_Amidase/BUP"/>
</dbReference>
<evidence type="ECO:0000256" key="1">
    <source>
        <dbReference type="ARBA" id="ARBA00010613"/>
    </source>
</evidence>
<name>A0ABX0Y3A2_9ACTN</name>
<proteinExistence type="inferred from homology"/>
<dbReference type="PROSITE" id="PS01227">
    <property type="entry name" value="UPF0012"/>
    <property type="match status" value="1"/>
</dbReference>
<sequence>MSSGDPVTAVRVACCQVRLAVGDVDGNRARVRRAVAEAAEAGARIIVLPELANSGYVFRDAAEARSLAEPADGPTVAGWVDLALRHDAVLVGGFCELDPDRRVRNSAVLVDASGVRALYRKAHLWDREKLVFDPGDAAPAVVDTAYGRLAVMICYDLEFPEWTRMAALAGTQLLCAPVNWPQLPRPAGERPSEIVRVQAAAAINRMFVAVADRTAGERGVDWVGGTVVVDPDGWPLRDLVLGREATVVADLDLAAARDKRISEHNDVHADRRPDLYAPVYRI</sequence>
<organism evidence="4 5">
    <name type="scientific">Planosporangium thailandense</name>
    <dbReference type="NCBI Taxonomy" id="765197"/>
    <lineage>
        <taxon>Bacteria</taxon>
        <taxon>Bacillati</taxon>
        <taxon>Actinomycetota</taxon>
        <taxon>Actinomycetes</taxon>
        <taxon>Micromonosporales</taxon>
        <taxon>Micromonosporaceae</taxon>
        <taxon>Planosporangium</taxon>
    </lineage>
</organism>
<evidence type="ECO:0000313" key="4">
    <source>
        <dbReference type="EMBL" id="NJC72607.1"/>
    </source>
</evidence>
<protein>
    <submittedName>
        <fullName evidence="4">Carbon-nitrogen hydrolase</fullName>
    </submittedName>
</protein>
<dbReference type="InterPro" id="IPR036526">
    <property type="entry name" value="C-N_Hydrolase_sf"/>
</dbReference>
<dbReference type="Proteomes" id="UP000722989">
    <property type="component" value="Unassembled WGS sequence"/>
</dbReference>